<keyword evidence="2" id="KW-0472">Membrane</keyword>
<gene>
    <name evidence="4" type="ORF">SDRG_09022</name>
</gene>
<dbReference type="AlphaFoldDB" id="T0QIH6"/>
<proteinExistence type="predicted"/>
<evidence type="ECO:0000256" key="2">
    <source>
        <dbReference type="SAM" id="Phobius"/>
    </source>
</evidence>
<dbReference type="RefSeq" id="XP_008613155.1">
    <property type="nucleotide sequence ID" value="XM_008614933.1"/>
</dbReference>
<protein>
    <recommendedName>
        <fullName evidence="3">Major facilitator superfamily (MFS) profile domain-containing protein</fullName>
    </recommendedName>
</protein>
<dbReference type="EMBL" id="JH767159">
    <property type="protein sequence ID" value="EQC33515.1"/>
    <property type="molecule type" value="Genomic_DNA"/>
</dbReference>
<feature type="transmembrane region" description="Helical" evidence="2">
    <location>
        <begin position="25"/>
        <end position="47"/>
    </location>
</feature>
<evidence type="ECO:0000313" key="4">
    <source>
        <dbReference type="EMBL" id="EQC33515.1"/>
    </source>
</evidence>
<dbReference type="PANTHER" id="PTHR23524">
    <property type="entry name" value="TRANSPORTER, PUTATIVE (AFU_ORTHOLOGUE AFUA_8G04850)-RELATED"/>
    <property type="match status" value="1"/>
</dbReference>
<dbReference type="Gene3D" id="1.20.1250.20">
    <property type="entry name" value="MFS general substrate transporter like domains"/>
    <property type="match status" value="1"/>
</dbReference>
<dbReference type="PANTHER" id="PTHR23524:SF1">
    <property type="entry name" value="MRH DOMAIN-CONTAINING PROTEIN-RELATED"/>
    <property type="match status" value="1"/>
</dbReference>
<keyword evidence="2" id="KW-0812">Transmembrane</keyword>
<dbReference type="GO" id="GO:0022857">
    <property type="term" value="F:transmembrane transporter activity"/>
    <property type="evidence" value="ECO:0007669"/>
    <property type="project" value="InterPro"/>
</dbReference>
<dbReference type="GeneID" id="19949749"/>
<reference evidence="4 5" key="1">
    <citation type="submission" date="2012-04" db="EMBL/GenBank/DDBJ databases">
        <title>The Genome Sequence of Saprolegnia declina VS20.</title>
        <authorList>
            <consortium name="The Broad Institute Genome Sequencing Platform"/>
            <person name="Russ C."/>
            <person name="Nusbaum C."/>
            <person name="Tyler B."/>
            <person name="van West P."/>
            <person name="Dieguez-Uribeondo J."/>
            <person name="de Bruijn I."/>
            <person name="Tripathy S."/>
            <person name="Jiang R."/>
            <person name="Young S.K."/>
            <person name="Zeng Q."/>
            <person name="Gargeya S."/>
            <person name="Fitzgerald M."/>
            <person name="Haas B."/>
            <person name="Abouelleil A."/>
            <person name="Alvarado L."/>
            <person name="Arachchi H.M."/>
            <person name="Berlin A."/>
            <person name="Chapman S.B."/>
            <person name="Goldberg J."/>
            <person name="Griggs A."/>
            <person name="Gujja S."/>
            <person name="Hansen M."/>
            <person name="Howarth C."/>
            <person name="Imamovic A."/>
            <person name="Larimer J."/>
            <person name="McCowen C."/>
            <person name="Montmayeur A."/>
            <person name="Murphy C."/>
            <person name="Neiman D."/>
            <person name="Pearson M."/>
            <person name="Priest M."/>
            <person name="Roberts A."/>
            <person name="Saif S."/>
            <person name="Shea T."/>
            <person name="Sisk P."/>
            <person name="Sykes S."/>
            <person name="Wortman J."/>
            <person name="Nusbaum C."/>
            <person name="Birren B."/>
        </authorList>
    </citation>
    <scope>NUCLEOTIDE SEQUENCE [LARGE SCALE GENOMIC DNA]</scope>
    <source>
        <strain evidence="4 5">VS20</strain>
    </source>
</reference>
<dbReference type="InterPro" id="IPR036259">
    <property type="entry name" value="MFS_trans_sf"/>
</dbReference>
<comment type="subcellular location">
    <subcellularLocation>
        <location evidence="1">Membrane</location>
        <topology evidence="1">Multi-pass membrane protein</topology>
    </subcellularLocation>
</comment>
<dbReference type="Pfam" id="PF07690">
    <property type="entry name" value="MFS_1"/>
    <property type="match status" value="1"/>
</dbReference>
<keyword evidence="5" id="KW-1185">Reference proteome</keyword>
<dbReference type="STRING" id="1156394.T0QIH6"/>
<dbReference type="Proteomes" id="UP000030762">
    <property type="component" value="Unassembled WGS sequence"/>
</dbReference>
<feature type="transmembrane region" description="Helical" evidence="2">
    <location>
        <begin position="128"/>
        <end position="148"/>
    </location>
</feature>
<keyword evidence="2" id="KW-1133">Transmembrane helix</keyword>
<dbReference type="GO" id="GO:0016020">
    <property type="term" value="C:membrane"/>
    <property type="evidence" value="ECO:0007669"/>
    <property type="project" value="UniProtKB-SubCell"/>
</dbReference>
<evidence type="ECO:0000256" key="1">
    <source>
        <dbReference type="ARBA" id="ARBA00004141"/>
    </source>
</evidence>
<sequence>MLYSNAETNSWKFLKLISVKENVTYINFIGFVLASGFAICMYVFLNASQGFVLGSILNVSSKDLGNITGNLTFFDQCISLVMVYVWGVLSDRVGRNFIYGAGFGFMGLALILYPYATGVSTDLVFYRFVFALGTAATSCMLTAVLADYSAEGGRGKLSGLVGLMSGLGAIFAVFVFMPIPAKFRGSVEGIKYAFGLVGGISIGFGVLRGAFVAGQH</sequence>
<accession>T0QIH6</accession>
<dbReference type="InterPro" id="IPR011701">
    <property type="entry name" value="MFS"/>
</dbReference>
<dbReference type="PROSITE" id="PS50850">
    <property type="entry name" value="MFS"/>
    <property type="match status" value="1"/>
</dbReference>
<organism evidence="4 5">
    <name type="scientific">Saprolegnia diclina (strain VS20)</name>
    <dbReference type="NCBI Taxonomy" id="1156394"/>
    <lineage>
        <taxon>Eukaryota</taxon>
        <taxon>Sar</taxon>
        <taxon>Stramenopiles</taxon>
        <taxon>Oomycota</taxon>
        <taxon>Saprolegniomycetes</taxon>
        <taxon>Saprolegniales</taxon>
        <taxon>Saprolegniaceae</taxon>
        <taxon>Saprolegnia</taxon>
    </lineage>
</organism>
<dbReference type="OrthoDB" id="18110at2759"/>
<dbReference type="InterPro" id="IPR020846">
    <property type="entry name" value="MFS_dom"/>
</dbReference>
<feature type="transmembrane region" description="Helical" evidence="2">
    <location>
        <begin position="192"/>
        <end position="211"/>
    </location>
</feature>
<name>T0QIH6_SAPDV</name>
<feature type="domain" description="Major facilitator superfamily (MFS) profile" evidence="3">
    <location>
        <begin position="22"/>
        <end position="216"/>
    </location>
</feature>
<feature type="transmembrane region" description="Helical" evidence="2">
    <location>
        <begin position="96"/>
        <end position="116"/>
    </location>
</feature>
<dbReference type="VEuPathDB" id="FungiDB:SDRG_09022"/>
<evidence type="ECO:0000259" key="3">
    <source>
        <dbReference type="PROSITE" id="PS50850"/>
    </source>
</evidence>
<evidence type="ECO:0000313" key="5">
    <source>
        <dbReference type="Proteomes" id="UP000030762"/>
    </source>
</evidence>
<feature type="transmembrane region" description="Helical" evidence="2">
    <location>
        <begin position="160"/>
        <end position="180"/>
    </location>
</feature>
<feature type="transmembrane region" description="Helical" evidence="2">
    <location>
        <begin position="67"/>
        <end position="89"/>
    </location>
</feature>
<dbReference type="eggNOG" id="ENOG502RXU0">
    <property type="taxonomic scope" value="Eukaryota"/>
</dbReference>
<dbReference type="InParanoid" id="T0QIH6"/>
<dbReference type="SUPFAM" id="SSF103473">
    <property type="entry name" value="MFS general substrate transporter"/>
    <property type="match status" value="1"/>
</dbReference>